<feature type="transmembrane region" description="Helical" evidence="1">
    <location>
        <begin position="78"/>
        <end position="103"/>
    </location>
</feature>
<sequence length="105" mass="12941">MCCWRCLPAIALLKIVESSLRIPSPFILKAHHVLYHHHHYYHRHHHHHHYHHYHHHYRHHDHDHHHHHHHHHDLEPRVFPACLLACLLTPLLALWPLLTFCIMHI</sequence>
<keyword evidence="3" id="KW-1185">Reference proteome</keyword>
<protein>
    <submittedName>
        <fullName evidence="2">Uncharacterized protein</fullName>
    </submittedName>
</protein>
<dbReference type="AlphaFoldDB" id="A0A1A9WE64"/>
<keyword evidence="1" id="KW-0472">Membrane</keyword>
<reference evidence="2" key="2">
    <citation type="submission" date="2020-05" db="UniProtKB">
        <authorList>
            <consortium name="EnsemblMetazoa"/>
        </authorList>
    </citation>
    <scope>IDENTIFICATION</scope>
    <source>
        <strain evidence="2">IAEA</strain>
    </source>
</reference>
<evidence type="ECO:0000313" key="3">
    <source>
        <dbReference type="Proteomes" id="UP000091820"/>
    </source>
</evidence>
<organism evidence="2 3">
    <name type="scientific">Glossina brevipalpis</name>
    <dbReference type="NCBI Taxonomy" id="37001"/>
    <lineage>
        <taxon>Eukaryota</taxon>
        <taxon>Metazoa</taxon>
        <taxon>Ecdysozoa</taxon>
        <taxon>Arthropoda</taxon>
        <taxon>Hexapoda</taxon>
        <taxon>Insecta</taxon>
        <taxon>Pterygota</taxon>
        <taxon>Neoptera</taxon>
        <taxon>Endopterygota</taxon>
        <taxon>Diptera</taxon>
        <taxon>Brachycera</taxon>
        <taxon>Muscomorpha</taxon>
        <taxon>Hippoboscoidea</taxon>
        <taxon>Glossinidae</taxon>
        <taxon>Glossina</taxon>
    </lineage>
</organism>
<evidence type="ECO:0000313" key="2">
    <source>
        <dbReference type="EnsemblMetazoa" id="GBRI016238-PA"/>
    </source>
</evidence>
<evidence type="ECO:0000256" key="1">
    <source>
        <dbReference type="SAM" id="Phobius"/>
    </source>
</evidence>
<name>A0A1A9WE64_9MUSC</name>
<dbReference type="VEuPathDB" id="VectorBase:GBRI016238"/>
<keyword evidence="1" id="KW-1133">Transmembrane helix</keyword>
<dbReference type="Proteomes" id="UP000091820">
    <property type="component" value="Unassembled WGS sequence"/>
</dbReference>
<reference evidence="3" key="1">
    <citation type="submission" date="2014-03" db="EMBL/GenBank/DDBJ databases">
        <authorList>
            <person name="Aksoy S."/>
            <person name="Warren W."/>
            <person name="Wilson R.K."/>
        </authorList>
    </citation>
    <scope>NUCLEOTIDE SEQUENCE [LARGE SCALE GENOMIC DNA]</scope>
    <source>
        <strain evidence="3">IAEA</strain>
    </source>
</reference>
<accession>A0A1A9WE64</accession>
<dbReference type="EnsemblMetazoa" id="GBRI016238-RA">
    <property type="protein sequence ID" value="GBRI016238-PA"/>
    <property type="gene ID" value="GBRI016238"/>
</dbReference>
<proteinExistence type="predicted"/>
<keyword evidence="1" id="KW-0812">Transmembrane</keyword>